<evidence type="ECO:0000313" key="1">
    <source>
        <dbReference type="EMBL" id="GBP63600.1"/>
    </source>
</evidence>
<dbReference type="Proteomes" id="UP000299102">
    <property type="component" value="Unassembled WGS sequence"/>
</dbReference>
<comment type="caution">
    <text evidence="1">The sequence shown here is derived from an EMBL/GenBank/DDBJ whole genome shotgun (WGS) entry which is preliminary data.</text>
</comment>
<dbReference type="EMBL" id="BGZK01000873">
    <property type="protein sequence ID" value="GBP63600.1"/>
    <property type="molecule type" value="Genomic_DNA"/>
</dbReference>
<reference evidence="1 2" key="1">
    <citation type="journal article" date="2019" name="Commun. Biol.">
        <title>The bagworm genome reveals a unique fibroin gene that provides high tensile strength.</title>
        <authorList>
            <person name="Kono N."/>
            <person name="Nakamura H."/>
            <person name="Ohtoshi R."/>
            <person name="Tomita M."/>
            <person name="Numata K."/>
            <person name="Arakawa K."/>
        </authorList>
    </citation>
    <scope>NUCLEOTIDE SEQUENCE [LARGE SCALE GENOMIC DNA]</scope>
</reference>
<keyword evidence="2" id="KW-1185">Reference proteome</keyword>
<protein>
    <submittedName>
        <fullName evidence="1">Uncharacterized protein</fullName>
    </submittedName>
</protein>
<gene>
    <name evidence="1" type="ORF">EVAR_97617_1</name>
</gene>
<evidence type="ECO:0000313" key="2">
    <source>
        <dbReference type="Proteomes" id="UP000299102"/>
    </source>
</evidence>
<dbReference type="AlphaFoldDB" id="A0A4C1XKF5"/>
<organism evidence="1 2">
    <name type="scientific">Eumeta variegata</name>
    <name type="common">Bagworm moth</name>
    <name type="synonym">Eumeta japonica</name>
    <dbReference type="NCBI Taxonomy" id="151549"/>
    <lineage>
        <taxon>Eukaryota</taxon>
        <taxon>Metazoa</taxon>
        <taxon>Ecdysozoa</taxon>
        <taxon>Arthropoda</taxon>
        <taxon>Hexapoda</taxon>
        <taxon>Insecta</taxon>
        <taxon>Pterygota</taxon>
        <taxon>Neoptera</taxon>
        <taxon>Endopterygota</taxon>
        <taxon>Lepidoptera</taxon>
        <taxon>Glossata</taxon>
        <taxon>Ditrysia</taxon>
        <taxon>Tineoidea</taxon>
        <taxon>Psychidae</taxon>
        <taxon>Oiketicinae</taxon>
        <taxon>Eumeta</taxon>
    </lineage>
</organism>
<name>A0A4C1XKF5_EUMVA</name>
<sequence length="101" mass="11223">MLSVVMDGAERFGNKSFTHRLKGPNSSESIRSFVRFARVTSHQSAMFGRISGYPASRLAGYSVSGKSFIHFPSSFNSEGLTLVDHSLSDRPPIWDIEARKQ</sequence>
<proteinExistence type="predicted"/>
<accession>A0A4C1XKF5</accession>